<evidence type="ECO:0000256" key="6">
    <source>
        <dbReference type="ARBA" id="ARBA00023034"/>
    </source>
</evidence>
<keyword evidence="4" id="KW-0862">Zinc</keyword>
<keyword evidence="5 12" id="KW-1133">Transmembrane helix</keyword>
<feature type="region of interest" description="Disordered" evidence="11">
    <location>
        <begin position="1"/>
        <end position="49"/>
    </location>
</feature>
<feature type="region of interest" description="Disordered" evidence="11">
    <location>
        <begin position="83"/>
        <end position="123"/>
    </location>
</feature>
<evidence type="ECO:0000256" key="2">
    <source>
        <dbReference type="ARBA" id="ARBA00022448"/>
    </source>
</evidence>
<accession>A0A0D2PWD3</accession>
<name>A0A0D2PWD3_HYPSF</name>
<dbReference type="PANTHER" id="PTHR46531">
    <property type="entry name" value="ZINC TRANSPORTER 6"/>
    <property type="match status" value="1"/>
</dbReference>
<evidence type="ECO:0000313" key="14">
    <source>
        <dbReference type="EMBL" id="KJA23795.1"/>
    </source>
</evidence>
<dbReference type="Pfam" id="PF01545">
    <property type="entry name" value="Cation_efflux"/>
    <property type="match status" value="1"/>
</dbReference>
<evidence type="ECO:0000259" key="13">
    <source>
        <dbReference type="Pfam" id="PF01545"/>
    </source>
</evidence>
<dbReference type="GO" id="GO:0030003">
    <property type="term" value="P:intracellular monoatomic cation homeostasis"/>
    <property type="evidence" value="ECO:0007669"/>
    <property type="project" value="UniProtKB-ARBA"/>
</dbReference>
<evidence type="ECO:0000256" key="5">
    <source>
        <dbReference type="ARBA" id="ARBA00022989"/>
    </source>
</evidence>
<keyword evidence="6" id="KW-0333">Golgi apparatus</keyword>
<evidence type="ECO:0000256" key="9">
    <source>
        <dbReference type="ARBA" id="ARBA00038600"/>
    </source>
</evidence>
<dbReference type="EMBL" id="KN817541">
    <property type="protein sequence ID" value="KJA23795.1"/>
    <property type="molecule type" value="Genomic_DNA"/>
</dbReference>
<dbReference type="PANTHER" id="PTHR46531:SF1">
    <property type="entry name" value="ZINC TRANSPORTER 6"/>
    <property type="match status" value="1"/>
</dbReference>
<dbReference type="GO" id="GO:0008324">
    <property type="term" value="F:monoatomic cation transmembrane transporter activity"/>
    <property type="evidence" value="ECO:0007669"/>
    <property type="project" value="InterPro"/>
</dbReference>
<evidence type="ECO:0000256" key="1">
    <source>
        <dbReference type="ARBA" id="ARBA00004166"/>
    </source>
</evidence>
<proteinExistence type="predicted"/>
<dbReference type="STRING" id="945553.A0A0D2PWD3"/>
<keyword evidence="2" id="KW-0813">Transport</keyword>
<evidence type="ECO:0000313" key="15">
    <source>
        <dbReference type="Proteomes" id="UP000054270"/>
    </source>
</evidence>
<keyword evidence="8 12" id="KW-0472">Membrane</keyword>
<feature type="transmembrane region" description="Helical" evidence="12">
    <location>
        <begin position="228"/>
        <end position="249"/>
    </location>
</feature>
<dbReference type="Proteomes" id="UP000054270">
    <property type="component" value="Unassembled WGS sequence"/>
</dbReference>
<feature type="transmembrane region" description="Helical" evidence="12">
    <location>
        <begin position="318"/>
        <end position="337"/>
    </location>
</feature>
<protein>
    <recommendedName>
        <fullName evidence="13">Cation efflux protein transmembrane domain-containing protein</fullName>
    </recommendedName>
</protein>
<sequence length="565" mass="61030">MQASRSASEVLDGQPAGAKHARRHSRMHSRNLSVFFPRPGSLPHTAISEDGGQEVEFPTDEEAPLVPSAGSSVYRRAPVTPLGQGFTFGQRPPSNLPTPELMTEPHSATSNSSSTSKRGHHHKHSLSHNFFSFLEPTVAQPEELHTQPTPTPMSPWGPISAIPPDSAAATAGLRTQSQNGFKVPAPRQQELPEVISPIGLASSVSQFVLGAYLWVIGQQVGSLSVTGLGYWVVFDAFGIALSCVVPAWLASGDKKGERIRRSFGNGRVETVLMFAQAVYLMFSSVYVCKETVEHLLLSSGEGHHHHHGDEEVGFGIDFPIIITFITFISLLGTAVFFENNTKIVNITGNRIPSLSTLLRSVWAPSRHLHDAPPTTAVAIFLSNPFVVSPLLFCLSILFVALFVAPTQHRMADLVLAMAIAVLTFNVAYRACVVLGAVLLQTSPPRGLSNGKMEAFLRAMREVERHPHVLHLPAPHIWQLTPSLKASPVAALTHDASPHAARPAPPAEALVVTLELHVREDLGDADVLALTRWAWERCVGALGSLRDFREPGEEGGMEVTVGVVKG</sequence>
<feature type="compositionally biased region" description="Low complexity" evidence="11">
    <location>
        <begin position="107"/>
        <end position="116"/>
    </location>
</feature>
<dbReference type="OrthoDB" id="5382797at2759"/>
<evidence type="ECO:0000256" key="7">
    <source>
        <dbReference type="ARBA" id="ARBA00023065"/>
    </source>
</evidence>
<evidence type="ECO:0000256" key="8">
    <source>
        <dbReference type="ARBA" id="ARBA00023136"/>
    </source>
</evidence>
<dbReference type="GO" id="GO:0098771">
    <property type="term" value="P:inorganic ion homeostasis"/>
    <property type="evidence" value="ECO:0007669"/>
    <property type="project" value="UniProtKB-ARBA"/>
</dbReference>
<dbReference type="InterPro" id="IPR027469">
    <property type="entry name" value="Cation_efflux_TMD_sf"/>
</dbReference>
<dbReference type="AlphaFoldDB" id="A0A0D2PWD3"/>
<feature type="transmembrane region" description="Helical" evidence="12">
    <location>
        <begin position="194"/>
        <end position="216"/>
    </location>
</feature>
<keyword evidence="3 12" id="KW-0812">Transmembrane</keyword>
<feature type="compositionally biased region" description="Basic residues" evidence="11">
    <location>
        <begin position="19"/>
        <end position="29"/>
    </location>
</feature>
<dbReference type="GO" id="GO:0005794">
    <property type="term" value="C:Golgi apparatus"/>
    <property type="evidence" value="ECO:0007669"/>
    <property type="project" value="UniProtKB-SubCell"/>
</dbReference>
<organism evidence="14 15">
    <name type="scientific">Hypholoma sublateritium (strain FD-334 SS-4)</name>
    <dbReference type="NCBI Taxonomy" id="945553"/>
    <lineage>
        <taxon>Eukaryota</taxon>
        <taxon>Fungi</taxon>
        <taxon>Dikarya</taxon>
        <taxon>Basidiomycota</taxon>
        <taxon>Agaricomycotina</taxon>
        <taxon>Agaricomycetes</taxon>
        <taxon>Agaricomycetidae</taxon>
        <taxon>Agaricales</taxon>
        <taxon>Agaricineae</taxon>
        <taxon>Strophariaceae</taxon>
        <taxon>Hypholoma</taxon>
    </lineage>
</organism>
<dbReference type="Gene3D" id="1.20.1510.10">
    <property type="entry name" value="Cation efflux protein transmembrane domain"/>
    <property type="match status" value="1"/>
</dbReference>
<comment type="subunit">
    <text evidence="9">Heterodimer with SLC30A5; form a functional zinc ion transmembrane transporter.</text>
</comment>
<dbReference type="GO" id="GO:0006829">
    <property type="term" value="P:zinc ion transport"/>
    <property type="evidence" value="ECO:0007669"/>
    <property type="project" value="TreeGrafter"/>
</dbReference>
<feature type="domain" description="Cation efflux protein transmembrane" evidence="13">
    <location>
        <begin position="201"/>
        <end position="435"/>
    </location>
</feature>
<keyword evidence="7" id="KW-0406">Ion transport</keyword>
<evidence type="ECO:0000256" key="4">
    <source>
        <dbReference type="ARBA" id="ARBA00022833"/>
    </source>
</evidence>
<dbReference type="SUPFAM" id="SSF161111">
    <property type="entry name" value="Cation efflux protein transmembrane domain-like"/>
    <property type="match status" value="1"/>
</dbReference>
<gene>
    <name evidence="14" type="ORF">HYPSUDRAFT_137359</name>
</gene>
<keyword evidence="15" id="KW-1185">Reference proteome</keyword>
<evidence type="ECO:0000256" key="10">
    <source>
        <dbReference type="ARBA" id="ARBA00045455"/>
    </source>
</evidence>
<evidence type="ECO:0000256" key="11">
    <source>
        <dbReference type="SAM" id="MobiDB-lite"/>
    </source>
</evidence>
<feature type="transmembrane region" description="Helical" evidence="12">
    <location>
        <begin position="415"/>
        <end position="439"/>
    </location>
</feature>
<feature type="transmembrane region" description="Helical" evidence="12">
    <location>
        <begin position="270"/>
        <end position="287"/>
    </location>
</feature>
<dbReference type="InterPro" id="IPR052005">
    <property type="entry name" value="CDF_SLC30A"/>
</dbReference>
<dbReference type="GO" id="GO:0016020">
    <property type="term" value="C:membrane"/>
    <property type="evidence" value="ECO:0007669"/>
    <property type="project" value="InterPro"/>
</dbReference>
<comment type="function">
    <text evidence="10">Has probably no intrinsic transporter activity but together with SLC30A5 forms a functional zinc ion:proton antiporter heterodimer, mediating zinc entry into the lumen of organelles along the secretory pathway. As part of that zinc ion:proton antiporter, contributes to zinc ion homeostasis within the early secretory pathway and regulates the activation and folding of enzymes like alkaline phosphatases and enzymes involved in phosphatidylinositol glycan anchor biosynthesis.</text>
</comment>
<dbReference type="InterPro" id="IPR058533">
    <property type="entry name" value="Cation_efflux_TM"/>
</dbReference>
<dbReference type="OMA" id="HIWQLTP"/>
<evidence type="ECO:0000256" key="3">
    <source>
        <dbReference type="ARBA" id="ARBA00022692"/>
    </source>
</evidence>
<feature type="transmembrane region" description="Helical" evidence="12">
    <location>
        <begin position="376"/>
        <end position="403"/>
    </location>
</feature>
<comment type="subcellular location">
    <subcellularLocation>
        <location evidence="1">Golgi apparatus</location>
        <location evidence="1">trans-Golgi network membrane</location>
        <topology evidence="1">Multi-pass membrane protein</topology>
    </subcellularLocation>
</comment>
<evidence type="ECO:0000256" key="12">
    <source>
        <dbReference type="SAM" id="Phobius"/>
    </source>
</evidence>
<reference evidence="15" key="1">
    <citation type="submission" date="2014-04" db="EMBL/GenBank/DDBJ databases">
        <title>Evolutionary Origins and Diversification of the Mycorrhizal Mutualists.</title>
        <authorList>
            <consortium name="DOE Joint Genome Institute"/>
            <consortium name="Mycorrhizal Genomics Consortium"/>
            <person name="Kohler A."/>
            <person name="Kuo A."/>
            <person name="Nagy L.G."/>
            <person name="Floudas D."/>
            <person name="Copeland A."/>
            <person name="Barry K.W."/>
            <person name="Cichocki N."/>
            <person name="Veneault-Fourrey C."/>
            <person name="LaButti K."/>
            <person name="Lindquist E.A."/>
            <person name="Lipzen A."/>
            <person name="Lundell T."/>
            <person name="Morin E."/>
            <person name="Murat C."/>
            <person name="Riley R."/>
            <person name="Ohm R."/>
            <person name="Sun H."/>
            <person name="Tunlid A."/>
            <person name="Henrissat B."/>
            <person name="Grigoriev I.V."/>
            <person name="Hibbett D.S."/>
            <person name="Martin F."/>
        </authorList>
    </citation>
    <scope>NUCLEOTIDE SEQUENCE [LARGE SCALE GENOMIC DNA]</scope>
    <source>
        <strain evidence="15">FD-334 SS-4</strain>
    </source>
</reference>